<dbReference type="EMBL" id="LLXH01000615">
    <property type="protein sequence ID" value="PKC64638.1"/>
    <property type="molecule type" value="Genomic_DNA"/>
</dbReference>
<dbReference type="Gene3D" id="1.10.510.10">
    <property type="entry name" value="Transferase(Phosphotransferase) domain 1"/>
    <property type="match status" value="1"/>
</dbReference>
<dbReference type="VEuPathDB" id="FungiDB:RhiirA1_516356"/>
<evidence type="ECO:0000256" key="2">
    <source>
        <dbReference type="ARBA" id="ARBA00022527"/>
    </source>
</evidence>
<evidence type="ECO:0000256" key="7">
    <source>
        <dbReference type="PROSITE-ProRule" id="PRU10141"/>
    </source>
</evidence>
<dbReference type="Pfam" id="PF07714">
    <property type="entry name" value="PK_Tyr_Ser-Thr"/>
    <property type="match status" value="1"/>
</dbReference>
<evidence type="ECO:0000256" key="6">
    <source>
        <dbReference type="ARBA" id="ARBA00022840"/>
    </source>
</evidence>
<name>A0A2N0RMX2_9GLOM</name>
<dbReference type="PROSITE" id="PS00107">
    <property type="entry name" value="PROTEIN_KINASE_ATP"/>
    <property type="match status" value="1"/>
</dbReference>
<comment type="similarity">
    <text evidence="1">Belongs to the protein kinase superfamily. TKL Ser/Thr protein kinase family.</text>
</comment>
<evidence type="ECO:0000256" key="3">
    <source>
        <dbReference type="ARBA" id="ARBA00022679"/>
    </source>
</evidence>
<organism evidence="9 10">
    <name type="scientific">Rhizophagus irregularis</name>
    <dbReference type="NCBI Taxonomy" id="588596"/>
    <lineage>
        <taxon>Eukaryota</taxon>
        <taxon>Fungi</taxon>
        <taxon>Fungi incertae sedis</taxon>
        <taxon>Mucoromycota</taxon>
        <taxon>Glomeromycotina</taxon>
        <taxon>Glomeromycetes</taxon>
        <taxon>Glomerales</taxon>
        <taxon>Glomeraceae</taxon>
        <taxon>Rhizophagus</taxon>
    </lineage>
</organism>
<feature type="binding site" evidence="7">
    <location>
        <position position="53"/>
    </location>
    <ligand>
        <name>ATP</name>
        <dbReference type="ChEBI" id="CHEBI:30616"/>
    </ligand>
</feature>
<proteinExistence type="inferred from homology"/>
<comment type="caution">
    <text evidence="9">The sequence shown here is derived from an EMBL/GenBank/DDBJ whole genome shotgun (WGS) entry which is preliminary data.</text>
</comment>
<evidence type="ECO:0000313" key="9">
    <source>
        <dbReference type="EMBL" id="PKC64638.1"/>
    </source>
</evidence>
<dbReference type="GO" id="GO:0005524">
    <property type="term" value="F:ATP binding"/>
    <property type="evidence" value="ECO:0007669"/>
    <property type="project" value="UniProtKB-UniRule"/>
</dbReference>
<reference evidence="9 10" key="1">
    <citation type="submission" date="2017-10" db="EMBL/GenBank/DDBJ databases">
        <title>Extensive intraspecific genome diversity in a model arbuscular mycorrhizal fungus.</title>
        <authorList>
            <person name="Chen E.C.H."/>
            <person name="Morin E."/>
            <person name="Baudet D."/>
            <person name="Noel J."/>
            <person name="Ndikumana S."/>
            <person name="Charron P."/>
            <person name="St-Onge C."/>
            <person name="Giorgi J."/>
            <person name="Grigoriev I.V."/>
            <person name="Roux C."/>
            <person name="Martin F.M."/>
            <person name="Corradi N."/>
        </authorList>
    </citation>
    <scope>NUCLEOTIDE SEQUENCE [LARGE SCALE GENOMIC DNA]</scope>
    <source>
        <strain evidence="9 10">A1</strain>
    </source>
</reference>
<keyword evidence="2" id="KW-0723">Serine/threonine-protein kinase</keyword>
<dbReference type="GO" id="GO:0004674">
    <property type="term" value="F:protein serine/threonine kinase activity"/>
    <property type="evidence" value="ECO:0007669"/>
    <property type="project" value="UniProtKB-KW"/>
</dbReference>
<keyword evidence="5 9" id="KW-0418">Kinase</keyword>
<dbReference type="InterPro" id="IPR011009">
    <property type="entry name" value="Kinase-like_dom_sf"/>
</dbReference>
<protein>
    <submittedName>
        <fullName evidence="9">Kinase-like protein</fullName>
    </submittedName>
</protein>
<sequence>MTSIKKWIDEKIESGYIRKFEYDEFSQIDKIGEGAFGIVNKANLANTGLVALKIIISKSSDEHGEVNDEFIRELELLREVDYHPKINHCLGIMKDSGKYILVLDYANEGNLRNYLRKKFISLKWKDKIQMALDITSGLKFLHSKGIIETW</sequence>
<dbReference type="InterPro" id="IPR017441">
    <property type="entry name" value="Protein_kinase_ATP_BS"/>
</dbReference>
<feature type="domain" description="Protein kinase" evidence="8">
    <location>
        <begin position="25"/>
        <end position="150"/>
    </location>
</feature>
<dbReference type="SUPFAM" id="SSF56112">
    <property type="entry name" value="Protein kinase-like (PK-like)"/>
    <property type="match status" value="1"/>
</dbReference>
<dbReference type="InterPro" id="IPR050940">
    <property type="entry name" value="Actin_reg-Ser/Thr_kinase"/>
</dbReference>
<evidence type="ECO:0000256" key="1">
    <source>
        <dbReference type="ARBA" id="ARBA00005843"/>
    </source>
</evidence>
<gene>
    <name evidence="9" type="ORF">RhiirA1_516356</name>
</gene>
<reference evidence="9 10" key="2">
    <citation type="submission" date="2017-10" db="EMBL/GenBank/DDBJ databases">
        <title>Genome analyses suggest a sexual origin of heterokaryosis in a supposedly ancient asexual fungus.</title>
        <authorList>
            <person name="Corradi N."/>
            <person name="Sedzielewska K."/>
            <person name="Noel J."/>
            <person name="Charron P."/>
            <person name="Farinelli L."/>
            <person name="Marton T."/>
            <person name="Kruger M."/>
            <person name="Pelin A."/>
            <person name="Brachmann A."/>
            <person name="Corradi N."/>
        </authorList>
    </citation>
    <scope>NUCLEOTIDE SEQUENCE [LARGE SCALE GENOMIC DNA]</scope>
    <source>
        <strain evidence="9 10">A1</strain>
    </source>
</reference>
<dbReference type="InterPro" id="IPR001245">
    <property type="entry name" value="Ser-Thr/Tyr_kinase_cat_dom"/>
</dbReference>
<dbReference type="Proteomes" id="UP000232688">
    <property type="component" value="Unassembled WGS sequence"/>
</dbReference>
<evidence type="ECO:0000313" key="10">
    <source>
        <dbReference type="Proteomes" id="UP000232688"/>
    </source>
</evidence>
<keyword evidence="3" id="KW-0808">Transferase</keyword>
<dbReference type="PANTHER" id="PTHR46485">
    <property type="entry name" value="LIM DOMAIN KINASE 1"/>
    <property type="match status" value="1"/>
</dbReference>
<dbReference type="PANTHER" id="PTHR46485:SF5">
    <property type="entry name" value="CENTER DIVIDER, ISOFORM A"/>
    <property type="match status" value="1"/>
</dbReference>
<dbReference type="AlphaFoldDB" id="A0A2N0RMX2"/>
<dbReference type="InterPro" id="IPR000719">
    <property type="entry name" value="Prot_kinase_dom"/>
</dbReference>
<keyword evidence="4 7" id="KW-0547">Nucleotide-binding</keyword>
<evidence type="ECO:0000256" key="5">
    <source>
        <dbReference type="ARBA" id="ARBA00022777"/>
    </source>
</evidence>
<evidence type="ECO:0000256" key="4">
    <source>
        <dbReference type="ARBA" id="ARBA00022741"/>
    </source>
</evidence>
<keyword evidence="6 7" id="KW-0067">ATP-binding</keyword>
<dbReference type="PROSITE" id="PS50011">
    <property type="entry name" value="PROTEIN_KINASE_DOM"/>
    <property type="match status" value="1"/>
</dbReference>
<evidence type="ECO:0000259" key="8">
    <source>
        <dbReference type="PROSITE" id="PS50011"/>
    </source>
</evidence>
<accession>A0A2N0RMX2</accession>